<proteinExistence type="predicted"/>
<reference evidence="7" key="1">
    <citation type="submission" date="2021-12" db="EMBL/GenBank/DDBJ databases">
        <title>Convergent genome expansion in fungi linked to evolution of root-endophyte symbiosis.</title>
        <authorList>
            <consortium name="DOE Joint Genome Institute"/>
            <person name="Ke Y.-H."/>
            <person name="Bonito G."/>
            <person name="Liao H.-L."/>
            <person name="Looney B."/>
            <person name="Rojas-Flechas A."/>
            <person name="Nash J."/>
            <person name="Hameed K."/>
            <person name="Schadt C."/>
            <person name="Martin F."/>
            <person name="Crous P.W."/>
            <person name="Miettinen O."/>
            <person name="Magnuson J.K."/>
            <person name="Labbe J."/>
            <person name="Jacobson D."/>
            <person name="Doktycz M.J."/>
            <person name="Veneault-Fourrey C."/>
            <person name="Kuo A."/>
            <person name="Mondo S."/>
            <person name="Calhoun S."/>
            <person name="Riley R."/>
            <person name="Ohm R."/>
            <person name="LaButti K."/>
            <person name="Andreopoulos B."/>
            <person name="Pangilinan J."/>
            <person name="Nolan M."/>
            <person name="Tritt A."/>
            <person name="Clum A."/>
            <person name="Lipzen A."/>
            <person name="Daum C."/>
            <person name="Barry K."/>
            <person name="Grigoriev I.V."/>
            <person name="Vilgalys R."/>
        </authorList>
    </citation>
    <scope>NUCLEOTIDE SEQUENCE</scope>
    <source>
        <strain evidence="7">PMI_201</strain>
    </source>
</reference>
<dbReference type="CDD" id="cd12148">
    <property type="entry name" value="fungal_TF_MHR"/>
    <property type="match status" value="1"/>
</dbReference>
<comment type="subcellular location">
    <subcellularLocation>
        <location evidence="1">Nucleus</location>
    </subcellularLocation>
</comment>
<dbReference type="PANTHER" id="PTHR47338:SF20">
    <property type="entry name" value="ZN(II)2CYS6 TRANSCRIPTION FACTOR (EUROFUNG)"/>
    <property type="match status" value="1"/>
</dbReference>
<dbReference type="GO" id="GO:0008270">
    <property type="term" value="F:zinc ion binding"/>
    <property type="evidence" value="ECO:0007669"/>
    <property type="project" value="InterPro"/>
</dbReference>
<comment type="caution">
    <text evidence="7">The sequence shown here is derived from an EMBL/GenBank/DDBJ whole genome shotgun (WGS) entry which is preliminary data.</text>
</comment>
<dbReference type="RefSeq" id="XP_046072658.1">
    <property type="nucleotide sequence ID" value="XM_046209692.1"/>
</dbReference>
<gene>
    <name evidence="7" type="ORF">BGW36DRAFT_177284</name>
</gene>
<dbReference type="GeneID" id="70239979"/>
<dbReference type="PANTHER" id="PTHR47338">
    <property type="entry name" value="ZN(II)2CYS6 TRANSCRIPTION FACTOR (EUROFUNG)-RELATED"/>
    <property type="match status" value="1"/>
</dbReference>
<keyword evidence="5" id="KW-0539">Nucleus</keyword>
<protein>
    <recommendedName>
        <fullName evidence="6">Xylanolytic transcriptional activator regulatory domain-containing protein</fullName>
    </recommendedName>
</protein>
<keyword evidence="3" id="KW-0805">Transcription regulation</keyword>
<dbReference type="InterPro" id="IPR050815">
    <property type="entry name" value="TF_fung"/>
</dbReference>
<dbReference type="Proteomes" id="UP001201262">
    <property type="component" value="Unassembled WGS sequence"/>
</dbReference>
<dbReference type="GO" id="GO:0003677">
    <property type="term" value="F:DNA binding"/>
    <property type="evidence" value="ECO:0007669"/>
    <property type="project" value="InterPro"/>
</dbReference>
<evidence type="ECO:0000256" key="3">
    <source>
        <dbReference type="ARBA" id="ARBA00023015"/>
    </source>
</evidence>
<accession>A0AAD4KQC6</accession>
<dbReference type="GO" id="GO:0000981">
    <property type="term" value="F:DNA-binding transcription factor activity, RNA polymerase II-specific"/>
    <property type="evidence" value="ECO:0007669"/>
    <property type="project" value="InterPro"/>
</dbReference>
<dbReference type="EMBL" id="JAJTJA010000006">
    <property type="protein sequence ID" value="KAH8697957.1"/>
    <property type="molecule type" value="Genomic_DNA"/>
</dbReference>
<keyword evidence="2" id="KW-0479">Metal-binding</keyword>
<keyword evidence="4" id="KW-0804">Transcription</keyword>
<dbReference type="Pfam" id="PF04082">
    <property type="entry name" value="Fungal_trans"/>
    <property type="match status" value="1"/>
</dbReference>
<name>A0AAD4KQC6_9EURO</name>
<evidence type="ECO:0000256" key="5">
    <source>
        <dbReference type="ARBA" id="ARBA00023242"/>
    </source>
</evidence>
<organism evidence="7 8">
    <name type="scientific">Talaromyces proteolyticus</name>
    <dbReference type="NCBI Taxonomy" id="1131652"/>
    <lineage>
        <taxon>Eukaryota</taxon>
        <taxon>Fungi</taxon>
        <taxon>Dikarya</taxon>
        <taxon>Ascomycota</taxon>
        <taxon>Pezizomycotina</taxon>
        <taxon>Eurotiomycetes</taxon>
        <taxon>Eurotiomycetidae</taxon>
        <taxon>Eurotiales</taxon>
        <taxon>Trichocomaceae</taxon>
        <taxon>Talaromyces</taxon>
        <taxon>Talaromyces sect. Bacilispori</taxon>
    </lineage>
</organism>
<dbReference type="InterPro" id="IPR007219">
    <property type="entry name" value="XnlR_reg_dom"/>
</dbReference>
<dbReference type="GO" id="GO:0006351">
    <property type="term" value="P:DNA-templated transcription"/>
    <property type="evidence" value="ECO:0007669"/>
    <property type="project" value="InterPro"/>
</dbReference>
<feature type="domain" description="Xylanolytic transcriptional activator regulatory" evidence="6">
    <location>
        <begin position="35"/>
        <end position="188"/>
    </location>
</feature>
<dbReference type="AlphaFoldDB" id="A0AAD4KQC6"/>
<evidence type="ECO:0000313" key="7">
    <source>
        <dbReference type="EMBL" id="KAH8697957.1"/>
    </source>
</evidence>
<evidence type="ECO:0000313" key="8">
    <source>
        <dbReference type="Proteomes" id="UP001201262"/>
    </source>
</evidence>
<evidence type="ECO:0000259" key="6">
    <source>
        <dbReference type="Pfam" id="PF04082"/>
    </source>
</evidence>
<evidence type="ECO:0000256" key="2">
    <source>
        <dbReference type="ARBA" id="ARBA00022723"/>
    </source>
</evidence>
<evidence type="ECO:0000256" key="1">
    <source>
        <dbReference type="ARBA" id="ARBA00004123"/>
    </source>
</evidence>
<dbReference type="GO" id="GO:0005634">
    <property type="term" value="C:nucleus"/>
    <property type="evidence" value="ECO:0007669"/>
    <property type="project" value="UniProtKB-SubCell"/>
</dbReference>
<sequence>MLLDQMGSYDLDVGIGNEVSQTLRDLSLTPFQVVENYVRLVHPWLPIIKSPRLTTQLETTQRDQPLTLKAETAALLLFIHLATQSSSNERAHNSDLQRKVYKQCQSMFTLLQAFRRSALETRQCGVLLTTYQLGAGFISDAYVTLSTASGLVHVHQPCPFARESYKDERDDEARRVWWAVFLLDRLIAQSHWKKRSYPLIIEQPPWWSELPSEGSLTAAPIRITDIGTCHCEYFCREIQAAYLAAQTLEYRSDHDRKEGFEPDLSKLSTQLTTLLNVLFETAPGSWRPSCGAIAMIIAATLDLHLSVSGLSTNNTPAQLAYPMETLATTIRINTEIVTNSLDDNDDNEFQDRLPITGVIANYRTALAICHRAEVNQALTTEERFQLVTMTRALQRGRLRWGLADVYLQEISGMLDVW</sequence>
<keyword evidence="8" id="KW-1185">Reference proteome</keyword>
<evidence type="ECO:0000256" key="4">
    <source>
        <dbReference type="ARBA" id="ARBA00023163"/>
    </source>
</evidence>